<reference evidence="6 7" key="1">
    <citation type="submission" date="2018-09" db="EMBL/GenBank/DDBJ databases">
        <authorList>
            <person name="Wang F."/>
        </authorList>
    </citation>
    <scope>NUCLEOTIDE SEQUENCE [LARGE SCALE GENOMIC DNA]</scope>
    <source>
        <strain evidence="6 7">PLHSC7-2</strain>
    </source>
</reference>
<proteinExistence type="inferred from homology"/>
<protein>
    <submittedName>
        <fullName evidence="6">LysR family transcriptional regulator</fullName>
    </submittedName>
</protein>
<dbReference type="InterPro" id="IPR000847">
    <property type="entry name" value="LysR_HTH_N"/>
</dbReference>
<accession>A0A418YCE7</accession>
<evidence type="ECO:0000259" key="5">
    <source>
        <dbReference type="PROSITE" id="PS50931"/>
    </source>
</evidence>
<dbReference type="AlphaFoldDB" id="A0A418YCE7"/>
<dbReference type="Gene3D" id="1.10.10.10">
    <property type="entry name" value="Winged helix-like DNA-binding domain superfamily/Winged helix DNA-binding domain"/>
    <property type="match status" value="1"/>
</dbReference>
<dbReference type="PROSITE" id="PS50931">
    <property type="entry name" value="HTH_LYSR"/>
    <property type="match status" value="1"/>
</dbReference>
<dbReference type="SUPFAM" id="SSF46785">
    <property type="entry name" value="Winged helix' DNA-binding domain"/>
    <property type="match status" value="1"/>
</dbReference>
<dbReference type="GO" id="GO:0003700">
    <property type="term" value="F:DNA-binding transcription factor activity"/>
    <property type="evidence" value="ECO:0007669"/>
    <property type="project" value="InterPro"/>
</dbReference>
<dbReference type="Pfam" id="PF00126">
    <property type="entry name" value="HTH_1"/>
    <property type="match status" value="1"/>
</dbReference>
<dbReference type="InterPro" id="IPR036390">
    <property type="entry name" value="WH_DNA-bd_sf"/>
</dbReference>
<reference evidence="6 7" key="2">
    <citation type="submission" date="2019-01" db="EMBL/GenBank/DDBJ databases">
        <title>Motilimonas pumilus sp. nov., isolated from the gut of sea cucumber (Apostichopus japonicus).</title>
        <authorList>
            <person name="Wang F.-Q."/>
            <person name="Ren L.-H."/>
            <person name="Lin Y.-W."/>
            <person name="Sun G.-H."/>
            <person name="Du Z.-J."/>
            <person name="Zhao J.-X."/>
            <person name="Liu X.-J."/>
            <person name="Liu L.-J."/>
        </authorList>
    </citation>
    <scope>NUCLEOTIDE SEQUENCE [LARGE SCALE GENOMIC DNA]</scope>
    <source>
        <strain evidence="6 7">PLHSC7-2</strain>
    </source>
</reference>
<evidence type="ECO:0000256" key="4">
    <source>
        <dbReference type="ARBA" id="ARBA00023163"/>
    </source>
</evidence>
<evidence type="ECO:0000256" key="1">
    <source>
        <dbReference type="ARBA" id="ARBA00009437"/>
    </source>
</evidence>
<dbReference type="Proteomes" id="UP000283255">
    <property type="component" value="Unassembled WGS sequence"/>
</dbReference>
<dbReference type="InterPro" id="IPR036388">
    <property type="entry name" value="WH-like_DNA-bd_sf"/>
</dbReference>
<keyword evidence="4" id="KW-0804">Transcription</keyword>
<sequence length="268" mass="30516">MSLFQTLDLNHLKAFVAVYKTGSTQHAAVRLARSQSYISKVLMQLRQDLQDPLFVRTGKGLEPTSYAHSIAPKIERALEQLQQALAPDEFDPSRLNKVTLNIVSPLIPYVGKNIIQAVRQQTDAQIELRKWDYETQNHLLSADVDLAVHAMTERSQQFYQRKLISLTGTIIGNPSGEYVKMMINDFNEHQNWFQQIDPSLHPGIVVDNYALLDQLMDQHKTCVVSTGVTEDTKVAFDVAIICKASRRHEPKITWLSKIISPFIQELEF</sequence>
<dbReference type="PANTHER" id="PTHR30118:SF15">
    <property type="entry name" value="TRANSCRIPTIONAL REGULATORY PROTEIN"/>
    <property type="match status" value="1"/>
</dbReference>
<dbReference type="InterPro" id="IPR050389">
    <property type="entry name" value="LysR-type_TF"/>
</dbReference>
<evidence type="ECO:0000256" key="2">
    <source>
        <dbReference type="ARBA" id="ARBA00023015"/>
    </source>
</evidence>
<dbReference type="PANTHER" id="PTHR30118">
    <property type="entry name" value="HTH-TYPE TRANSCRIPTIONAL REGULATOR LEUO-RELATED"/>
    <property type="match status" value="1"/>
</dbReference>
<dbReference type="GO" id="GO:0003677">
    <property type="term" value="F:DNA binding"/>
    <property type="evidence" value="ECO:0007669"/>
    <property type="project" value="UniProtKB-KW"/>
</dbReference>
<dbReference type="OrthoDB" id="6624490at2"/>
<organism evidence="6 7">
    <name type="scientific">Motilimonas pumila</name>
    <dbReference type="NCBI Taxonomy" id="2303987"/>
    <lineage>
        <taxon>Bacteria</taxon>
        <taxon>Pseudomonadati</taxon>
        <taxon>Pseudomonadota</taxon>
        <taxon>Gammaproteobacteria</taxon>
        <taxon>Alteromonadales</taxon>
        <taxon>Alteromonadales genera incertae sedis</taxon>
        <taxon>Motilimonas</taxon>
    </lineage>
</organism>
<evidence type="ECO:0000313" key="7">
    <source>
        <dbReference type="Proteomes" id="UP000283255"/>
    </source>
</evidence>
<evidence type="ECO:0000256" key="3">
    <source>
        <dbReference type="ARBA" id="ARBA00023125"/>
    </source>
</evidence>
<comment type="similarity">
    <text evidence="1">Belongs to the LysR transcriptional regulatory family.</text>
</comment>
<keyword evidence="7" id="KW-1185">Reference proteome</keyword>
<dbReference type="EMBL" id="QZCH01000019">
    <property type="protein sequence ID" value="RJG42206.1"/>
    <property type="molecule type" value="Genomic_DNA"/>
</dbReference>
<evidence type="ECO:0000313" key="6">
    <source>
        <dbReference type="EMBL" id="RJG42206.1"/>
    </source>
</evidence>
<name>A0A418YCE7_9GAMM</name>
<comment type="caution">
    <text evidence="6">The sequence shown here is derived from an EMBL/GenBank/DDBJ whole genome shotgun (WGS) entry which is preliminary data.</text>
</comment>
<dbReference type="RefSeq" id="WP_119911397.1">
    <property type="nucleotide sequence ID" value="NZ_QZCH01000019.1"/>
</dbReference>
<gene>
    <name evidence="6" type="ORF">D1Z90_13965</name>
</gene>
<keyword evidence="3" id="KW-0238">DNA-binding</keyword>
<keyword evidence="2" id="KW-0805">Transcription regulation</keyword>
<feature type="domain" description="HTH lysR-type" evidence="5">
    <location>
        <begin position="7"/>
        <end position="64"/>
    </location>
</feature>